<gene>
    <name evidence="6" type="ORF">MRBLBA1_003848</name>
</gene>
<dbReference type="Proteomes" id="UP001552502">
    <property type="component" value="Unassembled WGS sequence"/>
</dbReference>
<sequence>MKKKLYTPKKQPMSIAFFVSGGGGNLQAALDLSEKFPDKLSVDLVISDRLNIPAIQIANNRNIPVISKDFDRICGLSSYLQKGKHNINYQKNAEHLHNEILEEIKQFEFLRGYKIDLAVLSYHRWIQGDLLHYFKDRMINQHPADLSVLDENFKRKYIGLNGVQAALLDKQSFTRTTTFLVKEGFDNGEILCMGPKVEFHETTINLKNIIAQEQVQKEKSDWPSLKFALYHISNGDFEICENKKHHDSSRTIYFLEKELPYRGVPIENDIIF</sequence>
<dbReference type="PANTHER" id="PTHR43369">
    <property type="entry name" value="PHOSPHORIBOSYLGLYCINAMIDE FORMYLTRANSFERASE"/>
    <property type="match status" value="1"/>
</dbReference>
<dbReference type="PANTHER" id="PTHR43369:SF2">
    <property type="entry name" value="PHOSPHORIBOSYLGLYCINAMIDE FORMYLTRANSFERASE"/>
    <property type="match status" value="1"/>
</dbReference>
<accession>A0ABV3IF90</accession>
<evidence type="ECO:0000256" key="4">
    <source>
        <dbReference type="ARBA" id="ARBA00022755"/>
    </source>
</evidence>
<dbReference type="InterPro" id="IPR002376">
    <property type="entry name" value="Formyl_transf_N"/>
</dbReference>
<proteinExistence type="predicted"/>
<evidence type="ECO:0000313" key="6">
    <source>
        <dbReference type="EMBL" id="MEV4912977.1"/>
    </source>
</evidence>
<evidence type="ECO:0000256" key="2">
    <source>
        <dbReference type="ARBA" id="ARBA00012254"/>
    </source>
</evidence>
<dbReference type="Pfam" id="PF00551">
    <property type="entry name" value="Formyl_trans_N"/>
    <property type="match status" value="1"/>
</dbReference>
<comment type="pathway">
    <text evidence="1">Purine metabolism; IMP biosynthesis via de novo pathway; N(2)-formyl-N(1)-(5-phospho-D-ribosyl)glycinamide from N(1)-(5-phospho-D-ribosyl)glycinamide (10-formyl THF route): step 1/1.</text>
</comment>
<feature type="domain" description="Formyl transferase N-terminal" evidence="5">
    <location>
        <begin position="13"/>
        <end position="207"/>
    </location>
</feature>
<dbReference type="EC" id="2.1.2.2" evidence="2"/>
<keyword evidence="4" id="KW-0658">Purine biosynthesis</keyword>
<evidence type="ECO:0000313" key="7">
    <source>
        <dbReference type="Proteomes" id="UP001552502"/>
    </source>
</evidence>
<evidence type="ECO:0000256" key="1">
    <source>
        <dbReference type="ARBA" id="ARBA00005054"/>
    </source>
</evidence>
<reference evidence="6 7" key="1">
    <citation type="journal article" date="2023" name="Proc. Natl. Acad. Sci. U.S.A.">
        <title>Bacterial tolerance to host-exuded specialized metabolites structures the maize root microbiome.</title>
        <authorList>
            <person name="Thoenen L."/>
            <person name="Giroud C."/>
            <person name="Kreuzer M."/>
            <person name="Waelchli J."/>
            <person name="Gfeller V."/>
            <person name="Deslandes-Herold G."/>
            <person name="Mateo P."/>
            <person name="Robert C.A.M."/>
            <person name="Ahrens C.H."/>
            <person name="Rubio-Somoza I."/>
            <person name="Bruggmann R."/>
            <person name="Erb M."/>
            <person name="Schlaeppi K."/>
        </authorList>
    </citation>
    <scope>NUCLEOTIDE SEQUENCE [LARGE SCALE GENOMIC DNA]</scope>
    <source>
        <strain evidence="6 7">LBA1-1-1.1</strain>
    </source>
</reference>
<evidence type="ECO:0000259" key="5">
    <source>
        <dbReference type="Pfam" id="PF00551"/>
    </source>
</evidence>
<comment type="caution">
    <text evidence="6">The sequence shown here is derived from an EMBL/GenBank/DDBJ whole genome shotgun (WGS) entry which is preliminary data.</text>
</comment>
<dbReference type="Gene3D" id="3.40.50.170">
    <property type="entry name" value="Formyl transferase, N-terminal domain"/>
    <property type="match status" value="1"/>
</dbReference>
<dbReference type="InterPro" id="IPR036477">
    <property type="entry name" value="Formyl_transf_N_sf"/>
</dbReference>
<dbReference type="SUPFAM" id="SSF53328">
    <property type="entry name" value="Formyltransferase"/>
    <property type="match status" value="1"/>
</dbReference>
<name>A0ABV3IF90_9BACI</name>
<keyword evidence="3" id="KW-0808">Transferase</keyword>
<protein>
    <recommendedName>
        <fullName evidence="2">phosphoribosylglycinamide formyltransferase 1</fullName>
        <ecNumber evidence="2">2.1.2.2</ecNumber>
    </recommendedName>
</protein>
<organism evidence="6 7">
    <name type="scientific">Bacillus proteolyticus</name>
    <dbReference type="NCBI Taxonomy" id="2026192"/>
    <lineage>
        <taxon>Bacteria</taxon>
        <taxon>Bacillati</taxon>
        <taxon>Bacillota</taxon>
        <taxon>Bacilli</taxon>
        <taxon>Bacillales</taxon>
        <taxon>Bacillaceae</taxon>
        <taxon>Bacillus</taxon>
        <taxon>Bacillus cereus group</taxon>
    </lineage>
</organism>
<evidence type="ECO:0000256" key="3">
    <source>
        <dbReference type="ARBA" id="ARBA00022679"/>
    </source>
</evidence>
<dbReference type="RefSeq" id="WP_199640544.1">
    <property type="nucleotide sequence ID" value="NZ_JBEGIE010000049.1"/>
</dbReference>
<dbReference type="EMBL" id="JBEGIE010000049">
    <property type="protein sequence ID" value="MEV4912977.1"/>
    <property type="molecule type" value="Genomic_DNA"/>
</dbReference>
<keyword evidence="7" id="KW-1185">Reference proteome</keyword>